<evidence type="ECO:0000313" key="3">
    <source>
        <dbReference type="Proteomes" id="UP000218811"/>
    </source>
</evidence>
<evidence type="ECO:0000313" key="2">
    <source>
        <dbReference type="EMBL" id="PCH37288.1"/>
    </source>
</evidence>
<accession>A0A2H3JHT1</accession>
<proteinExistence type="predicted"/>
<evidence type="ECO:0000256" key="1">
    <source>
        <dbReference type="SAM" id="MobiDB-lite"/>
    </source>
</evidence>
<organism evidence="2 3">
    <name type="scientific">Wolfiporia cocos (strain MD-104)</name>
    <name type="common">Brown rot fungus</name>
    <dbReference type="NCBI Taxonomy" id="742152"/>
    <lineage>
        <taxon>Eukaryota</taxon>
        <taxon>Fungi</taxon>
        <taxon>Dikarya</taxon>
        <taxon>Basidiomycota</taxon>
        <taxon>Agaricomycotina</taxon>
        <taxon>Agaricomycetes</taxon>
        <taxon>Polyporales</taxon>
        <taxon>Phaeolaceae</taxon>
        <taxon>Wolfiporia</taxon>
    </lineage>
</organism>
<protein>
    <submittedName>
        <fullName evidence="2">Uncharacterized protein</fullName>
    </submittedName>
</protein>
<dbReference type="EMBL" id="KB467920">
    <property type="protein sequence ID" value="PCH37288.1"/>
    <property type="molecule type" value="Genomic_DNA"/>
</dbReference>
<gene>
    <name evidence="2" type="ORF">WOLCODRAFT_158007</name>
</gene>
<dbReference type="Pfam" id="PF20414">
    <property type="entry name" value="DUF6698"/>
    <property type="match status" value="2"/>
</dbReference>
<dbReference type="InterPro" id="IPR046521">
    <property type="entry name" value="DUF6698"/>
</dbReference>
<sequence length="245" mass="28750">MHEEDDQPVVKRARVDSTEEDEASNQENEDQENQEDPEEREVDEDKEDKDPVLKLLGTKKEFKDLINCMQHKDVKSVIPANNWHLLKSKARNACNNDVAKLKRLALSYLPDLDRPNIPKIDHNVDKKKCGFHHPTTGRLLVPHKWRDDFDKDPAKFCQAALKGEVKITADHFLSLCYPENEFACFAYSAQEMWSEAEDNFVVQEFYENIIKLFTNKKWGEKMIAWWNKEIWGRQVKVVAPNRKRI</sequence>
<feature type="region of interest" description="Disordered" evidence="1">
    <location>
        <begin position="1"/>
        <end position="53"/>
    </location>
</feature>
<feature type="compositionally biased region" description="Acidic residues" evidence="1">
    <location>
        <begin position="18"/>
        <end position="47"/>
    </location>
</feature>
<keyword evidence="3" id="KW-1185">Reference proteome</keyword>
<dbReference type="OrthoDB" id="3160134at2759"/>
<dbReference type="Proteomes" id="UP000218811">
    <property type="component" value="Unassembled WGS sequence"/>
</dbReference>
<dbReference type="AlphaFoldDB" id="A0A2H3JHT1"/>
<reference evidence="2 3" key="1">
    <citation type="journal article" date="2012" name="Science">
        <title>The Paleozoic origin of enzymatic lignin decomposition reconstructed from 31 fungal genomes.</title>
        <authorList>
            <person name="Floudas D."/>
            <person name="Binder M."/>
            <person name="Riley R."/>
            <person name="Barry K."/>
            <person name="Blanchette R.A."/>
            <person name="Henrissat B."/>
            <person name="Martinez A.T."/>
            <person name="Otillar R."/>
            <person name="Spatafora J.W."/>
            <person name="Yadav J.S."/>
            <person name="Aerts A."/>
            <person name="Benoit I."/>
            <person name="Boyd A."/>
            <person name="Carlson A."/>
            <person name="Copeland A."/>
            <person name="Coutinho P.M."/>
            <person name="de Vries R.P."/>
            <person name="Ferreira P."/>
            <person name="Findley K."/>
            <person name="Foster B."/>
            <person name="Gaskell J."/>
            <person name="Glotzer D."/>
            <person name="Gorecki P."/>
            <person name="Heitman J."/>
            <person name="Hesse C."/>
            <person name="Hori C."/>
            <person name="Igarashi K."/>
            <person name="Jurgens J.A."/>
            <person name="Kallen N."/>
            <person name="Kersten P."/>
            <person name="Kohler A."/>
            <person name="Kuees U."/>
            <person name="Kumar T.K.A."/>
            <person name="Kuo A."/>
            <person name="LaButti K."/>
            <person name="Larrondo L.F."/>
            <person name="Lindquist E."/>
            <person name="Ling A."/>
            <person name="Lombard V."/>
            <person name="Lucas S."/>
            <person name="Lundell T."/>
            <person name="Martin R."/>
            <person name="McLaughlin D.J."/>
            <person name="Morgenstern I."/>
            <person name="Morin E."/>
            <person name="Murat C."/>
            <person name="Nagy L.G."/>
            <person name="Nolan M."/>
            <person name="Ohm R.A."/>
            <person name="Patyshakuliyeva A."/>
            <person name="Rokas A."/>
            <person name="Ruiz-Duenas F.J."/>
            <person name="Sabat G."/>
            <person name="Salamov A."/>
            <person name="Samejima M."/>
            <person name="Schmutz J."/>
            <person name="Slot J.C."/>
            <person name="St John F."/>
            <person name="Stenlid J."/>
            <person name="Sun H."/>
            <person name="Sun S."/>
            <person name="Syed K."/>
            <person name="Tsang A."/>
            <person name="Wiebenga A."/>
            <person name="Young D."/>
            <person name="Pisabarro A."/>
            <person name="Eastwood D.C."/>
            <person name="Martin F."/>
            <person name="Cullen D."/>
            <person name="Grigoriev I.V."/>
            <person name="Hibbett D.S."/>
        </authorList>
    </citation>
    <scope>NUCLEOTIDE SEQUENCE [LARGE SCALE GENOMIC DNA]</scope>
    <source>
        <strain evidence="2 3">MD-104</strain>
    </source>
</reference>
<name>A0A2H3JHT1_WOLCO</name>
<dbReference type="STRING" id="742152.A0A2H3JHT1"/>